<reference evidence="3 4" key="1">
    <citation type="submission" date="2020-02" db="EMBL/GenBank/DDBJ databases">
        <authorList>
            <person name="Zheng R.K."/>
            <person name="Sun C.M."/>
        </authorList>
    </citation>
    <scope>NUCLEOTIDE SEQUENCE [LARGE SCALE GENOMIC DNA]</scope>
    <source>
        <strain evidence="4">rifampicinis</strain>
    </source>
</reference>
<dbReference type="Proteomes" id="UP000594468">
    <property type="component" value="Chromosome"/>
</dbReference>
<organism evidence="3 4">
    <name type="scientific">Phototrophicus methaneseepsis</name>
    <dbReference type="NCBI Taxonomy" id="2710758"/>
    <lineage>
        <taxon>Bacteria</taxon>
        <taxon>Bacillati</taxon>
        <taxon>Chloroflexota</taxon>
        <taxon>Candidatus Thermofontia</taxon>
        <taxon>Phototrophicales</taxon>
        <taxon>Phototrophicaceae</taxon>
        <taxon>Phototrophicus</taxon>
    </lineage>
</organism>
<protein>
    <submittedName>
        <fullName evidence="3">Uncharacterized protein</fullName>
    </submittedName>
</protein>
<accession>A0A7S8ECJ9</accession>
<evidence type="ECO:0000313" key="4">
    <source>
        <dbReference type="Proteomes" id="UP000594468"/>
    </source>
</evidence>
<evidence type="ECO:0000256" key="2">
    <source>
        <dbReference type="SAM" id="Phobius"/>
    </source>
</evidence>
<keyword evidence="2" id="KW-0472">Membrane</keyword>
<proteinExistence type="predicted"/>
<keyword evidence="4" id="KW-1185">Reference proteome</keyword>
<keyword evidence="2" id="KW-1133">Transmembrane helix</keyword>
<sequence>MNVPIILAHGALGSFDEVIFISVVMVFVVLMIFSWLRSRNLPDDADEVQELRPTRPSTDPTLNDPTDDDHFSLE</sequence>
<dbReference type="AlphaFoldDB" id="A0A7S8ECJ9"/>
<keyword evidence="2" id="KW-0812">Transmembrane</keyword>
<dbReference type="EMBL" id="CP062983">
    <property type="protein sequence ID" value="QPC84467.1"/>
    <property type="molecule type" value="Genomic_DNA"/>
</dbReference>
<gene>
    <name evidence="3" type="ORF">G4Y79_08850</name>
</gene>
<dbReference type="RefSeq" id="WP_195172530.1">
    <property type="nucleotide sequence ID" value="NZ_CP062983.1"/>
</dbReference>
<evidence type="ECO:0000313" key="3">
    <source>
        <dbReference type="EMBL" id="QPC84467.1"/>
    </source>
</evidence>
<dbReference type="KEGG" id="pmet:G4Y79_08850"/>
<feature type="region of interest" description="Disordered" evidence="1">
    <location>
        <begin position="46"/>
        <end position="74"/>
    </location>
</feature>
<name>A0A7S8ECJ9_9CHLR</name>
<feature type="transmembrane region" description="Helical" evidence="2">
    <location>
        <begin position="18"/>
        <end position="36"/>
    </location>
</feature>
<evidence type="ECO:0000256" key="1">
    <source>
        <dbReference type="SAM" id="MobiDB-lite"/>
    </source>
</evidence>